<dbReference type="InterPro" id="IPR023074">
    <property type="entry name" value="HMG_CoA_Rdtase_cat_sf"/>
</dbReference>
<dbReference type="OrthoDB" id="310654at2759"/>
<accession>J6F2E0</accession>
<dbReference type="Gene3D" id="3.90.770.10">
    <property type="entry name" value="3-hydroxy-3-methylglutaryl-coenzyme A Reductase, Chain A, domain 2"/>
    <property type="match status" value="1"/>
</dbReference>
<dbReference type="InterPro" id="IPR009029">
    <property type="entry name" value="HMG_CoA_Rdtase_sub-bd_dom_sf"/>
</dbReference>
<feature type="transmembrane region" description="Helical" evidence="9">
    <location>
        <begin position="301"/>
        <end position="322"/>
    </location>
</feature>
<dbReference type="PROSITE" id="PS50156">
    <property type="entry name" value="SSD"/>
    <property type="match status" value="1"/>
</dbReference>
<evidence type="ECO:0000313" key="13">
    <source>
        <dbReference type="Proteomes" id="UP000002748"/>
    </source>
</evidence>
<comment type="pathway">
    <text evidence="9">Metabolic intermediate biosynthesis; (R)-mevalonate biosynthesis; (R)-mevalonate from acetyl-CoA: step 3/3.</text>
</comment>
<dbReference type="RefSeq" id="XP_014180078.1">
    <property type="nucleotide sequence ID" value="XM_014324603.1"/>
</dbReference>
<dbReference type="HOGENOM" id="CLU_001734_1_0_1"/>
<evidence type="ECO:0000256" key="9">
    <source>
        <dbReference type="RuleBase" id="RU361219"/>
    </source>
</evidence>
<dbReference type="PANTHER" id="PTHR10572">
    <property type="entry name" value="3-HYDROXY-3-METHYLGLUTARYL-COENZYME A REDUCTASE"/>
    <property type="match status" value="1"/>
</dbReference>
<dbReference type="GO" id="GO:0015936">
    <property type="term" value="P:coenzyme A metabolic process"/>
    <property type="evidence" value="ECO:0007669"/>
    <property type="project" value="InterPro"/>
</dbReference>
<dbReference type="InterPro" id="IPR004554">
    <property type="entry name" value="HMG_CoA_Rdtase_eu_arc"/>
</dbReference>
<dbReference type="GO" id="GO:0006696">
    <property type="term" value="P:ergosterol biosynthetic process"/>
    <property type="evidence" value="ECO:0007669"/>
    <property type="project" value="TreeGrafter"/>
</dbReference>
<dbReference type="InterPro" id="IPR002202">
    <property type="entry name" value="HMG_CoA_Rdtase"/>
</dbReference>
<dbReference type="GO" id="GO:0005778">
    <property type="term" value="C:peroxisomal membrane"/>
    <property type="evidence" value="ECO:0007669"/>
    <property type="project" value="TreeGrafter"/>
</dbReference>
<evidence type="ECO:0000256" key="8">
    <source>
        <dbReference type="ARBA" id="ARBA00023136"/>
    </source>
</evidence>
<dbReference type="PROSITE" id="PS00066">
    <property type="entry name" value="HMG_COA_REDUCTASE_1"/>
    <property type="match status" value="1"/>
</dbReference>
<dbReference type="Gene3D" id="3.30.70.420">
    <property type="entry name" value="Hydroxymethylglutaryl-CoA reductase, class I/II, NAD/NADP-binding domain"/>
    <property type="match status" value="1"/>
</dbReference>
<dbReference type="SUPFAM" id="SSF55035">
    <property type="entry name" value="NAD-binding domain of HMG-CoA reductase"/>
    <property type="match status" value="1"/>
</dbReference>
<dbReference type="InterPro" id="IPR000731">
    <property type="entry name" value="SSD"/>
</dbReference>
<dbReference type="EC" id="1.1.1.34" evidence="9"/>
<evidence type="ECO:0000256" key="1">
    <source>
        <dbReference type="ARBA" id="ARBA00004477"/>
    </source>
</evidence>
<feature type="compositionally biased region" description="Polar residues" evidence="10">
    <location>
        <begin position="547"/>
        <end position="557"/>
    </location>
</feature>
<feature type="transmembrane region" description="Helical" evidence="9">
    <location>
        <begin position="20"/>
        <end position="41"/>
    </location>
</feature>
<feature type="compositionally biased region" description="Low complexity" evidence="10">
    <location>
        <begin position="1357"/>
        <end position="1367"/>
    </location>
</feature>
<dbReference type="FunFam" id="3.90.770.10:FF:000001">
    <property type="entry name" value="3-hydroxy-3-methylglutaryl coenzyme A reductase"/>
    <property type="match status" value="1"/>
</dbReference>
<dbReference type="InterPro" id="IPR023076">
    <property type="entry name" value="HMG_CoA_Rdtase_CS"/>
</dbReference>
<dbReference type="GeneID" id="25985078"/>
<keyword evidence="6 9" id="KW-1133">Transmembrane helix</keyword>
<dbReference type="GO" id="GO:0008299">
    <property type="term" value="P:isoprenoid biosynthetic process"/>
    <property type="evidence" value="ECO:0007669"/>
    <property type="project" value="InterPro"/>
</dbReference>
<dbReference type="VEuPathDB" id="FungiDB:A1Q1_01564"/>
<keyword evidence="7 9" id="KW-0560">Oxidoreductase</keyword>
<dbReference type="PANTHER" id="PTHR10572:SF24">
    <property type="entry name" value="3-HYDROXY-3-METHYLGLUTARYL-COENZYME A REDUCTASE"/>
    <property type="match status" value="1"/>
</dbReference>
<evidence type="ECO:0000256" key="6">
    <source>
        <dbReference type="ARBA" id="ARBA00022989"/>
    </source>
</evidence>
<dbReference type="Gene3D" id="1.10.3270.10">
    <property type="entry name" value="HMGR, N-terminal domain"/>
    <property type="match status" value="1"/>
</dbReference>
<feature type="transmembrane region" description="Helical" evidence="9">
    <location>
        <begin position="492"/>
        <end position="516"/>
    </location>
</feature>
<keyword evidence="3 9" id="KW-0812">Transmembrane</keyword>
<name>J6F2E0_TRIAS</name>
<dbReference type="CDD" id="cd00643">
    <property type="entry name" value="HMG-CoA_reductase_classI"/>
    <property type="match status" value="1"/>
</dbReference>
<dbReference type="KEGG" id="tasa:A1Q1_01564"/>
<evidence type="ECO:0000256" key="2">
    <source>
        <dbReference type="ARBA" id="ARBA00007661"/>
    </source>
</evidence>
<feature type="region of interest" description="Disordered" evidence="10">
    <location>
        <begin position="1293"/>
        <end position="1465"/>
    </location>
</feature>
<dbReference type="Proteomes" id="UP000002748">
    <property type="component" value="Unassembled WGS sequence"/>
</dbReference>
<comment type="subcellular location">
    <subcellularLocation>
        <location evidence="1 9">Endoplasmic reticulum membrane</location>
        <topology evidence="1 9">Multi-pass membrane protein</topology>
    </subcellularLocation>
</comment>
<dbReference type="GO" id="GO:0004420">
    <property type="term" value="F:hydroxymethylglutaryl-CoA reductase (NADPH) activity"/>
    <property type="evidence" value="ECO:0007669"/>
    <property type="project" value="UniProtKB-EC"/>
</dbReference>
<dbReference type="PROSITE" id="PS01192">
    <property type="entry name" value="HMG_COA_REDUCTASE_3"/>
    <property type="match status" value="1"/>
</dbReference>
<evidence type="ECO:0000259" key="11">
    <source>
        <dbReference type="PROSITE" id="PS50156"/>
    </source>
</evidence>
<comment type="similarity">
    <text evidence="2 9">Belongs to the HMG-CoA reductase family.</text>
</comment>
<keyword evidence="8 9" id="KW-0472">Membrane</keyword>
<feature type="domain" description="SSD" evidence="11">
    <location>
        <begin position="302"/>
        <end position="514"/>
    </location>
</feature>
<comment type="caution">
    <text evidence="12">The sequence shown here is derived from an EMBL/GenBank/DDBJ whole genome shotgun (WGS) entry which is preliminary data.</text>
</comment>
<evidence type="ECO:0000313" key="12">
    <source>
        <dbReference type="EMBL" id="EJT49362.1"/>
    </source>
</evidence>
<feature type="transmembrane region" description="Helical" evidence="9">
    <location>
        <begin position="331"/>
        <end position="355"/>
    </location>
</feature>
<dbReference type="Pfam" id="PF00368">
    <property type="entry name" value="HMG-CoA_red"/>
    <property type="match status" value="1"/>
</dbReference>
<dbReference type="SUPFAM" id="SSF82866">
    <property type="entry name" value="Multidrug efflux transporter AcrB transmembrane domain"/>
    <property type="match status" value="1"/>
</dbReference>
<dbReference type="EMBL" id="ALBS01000173">
    <property type="protein sequence ID" value="EJT49362.1"/>
    <property type="molecule type" value="Genomic_DNA"/>
</dbReference>
<dbReference type="SUPFAM" id="SSF56542">
    <property type="entry name" value="Substrate-binding domain of HMG-CoA reductase"/>
    <property type="match status" value="1"/>
</dbReference>
<dbReference type="UniPathway" id="UPA00058">
    <property type="reaction ID" value="UER00103"/>
</dbReference>
<dbReference type="GO" id="GO:0005789">
    <property type="term" value="C:endoplasmic reticulum membrane"/>
    <property type="evidence" value="ECO:0007669"/>
    <property type="project" value="UniProtKB-SubCell"/>
</dbReference>
<gene>
    <name evidence="12" type="ORF">A1Q1_01564</name>
</gene>
<organism evidence="12 13">
    <name type="scientific">Trichosporon asahii var. asahii (strain ATCC 90039 / CBS 2479 / JCM 2466 / KCTC 7840 / NBRC 103889/ NCYC 2677 / UAMH 7654)</name>
    <name type="common">Yeast</name>
    <dbReference type="NCBI Taxonomy" id="1186058"/>
    <lineage>
        <taxon>Eukaryota</taxon>
        <taxon>Fungi</taxon>
        <taxon>Dikarya</taxon>
        <taxon>Basidiomycota</taxon>
        <taxon>Agaricomycotina</taxon>
        <taxon>Tremellomycetes</taxon>
        <taxon>Trichosporonales</taxon>
        <taxon>Trichosporonaceae</taxon>
        <taxon>Trichosporon</taxon>
    </lineage>
</organism>
<dbReference type="PROSITE" id="PS50065">
    <property type="entry name" value="HMG_COA_REDUCTASE_4"/>
    <property type="match status" value="1"/>
</dbReference>
<protein>
    <recommendedName>
        <fullName evidence="9">3-hydroxy-3-methylglutaryl coenzyme A reductase</fullName>
        <shortName evidence="9">HMG-CoA reductase</shortName>
        <ecNumber evidence="9">1.1.1.34</ecNumber>
    </recommendedName>
</protein>
<keyword evidence="4 9" id="KW-0256">Endoplasmic reticulum</keyword>
<dbReference type="NCBIfam" id="TIGR00533">
    <property type="entry name" value="HMG_CoA_R_NADP"/>
    <property type="match status" value="1"/>
</dbReference>
<reference evidence="12 13" key="1">
    <citation type="journal article" date="2012" name="Eukaryot. Cell">
        <title>Draft genome sequence of CBS 2479, the standard type strain of Trichosporon asahii.</title>
        <authorList>
            <person name="Yang R.Y."/>
            <person name="Li H.T."/>
            <person name="Zhu H."/>
            <person name="Zhou G.P."/>
            <person name="Wang M."/>
            <person name="Wang L."/>
        </authorList>
    </citation>
    <scope>NUCLEOTIDE SEQUENCE [LARGE SCALE GENOMIC DNA]</scope>
    <source>
        <strain evidence="13">ATCC 90039 / CBS 2479 / JCM 2466 / KCTC 7840 / NCYC 2677 / UAMH 7654</strain>
    </source>
</reference>
<comment type="catalytic activity">
    <reaction evidence="9">
        <text>(R)-mevalonate + 2 NADP(+) + CoA = (3S)-3-hydroxy-3-methylglutaryl-CoA + 2 NADPH + 2 H(+)</text>
        <dbReference type="Rhea" id="RHEA:15989"/>
        <dbReference type="ChEBI" id="CHEBI:15378"/>
        <dbReference type="ChEBI" id="CHEBI:36464"/>
        <dbReference type="ChEBI" id="CHEBI:43074"/>
        <dbReference type="ChEBI" id="CHEBI:57287"/>
        <dbReference type="ChEBI" id="CHEBI:57783"/>
        <dbReference type="ChEBI" id="CHEBI:58349"/>
        <dbReference type="EC" id="1.1.1.34"/>
    </reaction>
</comment>
<dbReference type="InterPro" id="IPR009023">
    <property type="entry name" value="HMG_CoA_Rdtase_NAD(P)-bd_sf"/>
</dbReference>
<dbReference type="PRINTS" id="PR00071">
    <property type="entry name" value="HMGCOARDTASE"/>
</dbReference>
<feature type="compositionally biased region" description="Polar residues" evidence="10">
    <location>
        <begin position="1431"/>
        <end position="1457"/>
    </location>
</feature>
<dbReference type="FunFam" id="1.10.3270.10:FF:000001">
    <property type="entry name" value="3-hydroxy-3-methylglutaryl coenzyme A reductase"/>
    <property type="match status" value="1"/>
</dbReference>
<evidence type="ECO:0000256" key="5">
    <source>
        <dbReference type="ARBA" id="ARBA00022857"/>
    </source>
</evidence>
<proteinExistence type="inferred from homology"/>
<feature type="region of interest" description="Disordered" evidence="10">
    <location>
        <begin position="542"/>
        <end position="570"/>
    </location>
</feature>
<dbReference type="InterPro" id="IPR053958">
    <property type="entry name" value="HMGCR/SNAP/NPC1-like_SSD"/>
</dbReference>
<keyword evidence="5 9" id="KW-0521">NADP</keyword>
<dbReference type="InterPro" id="IPR023282">
    <property type="entry name" value="HMG_CoA_Rdtase_N"/>
</dbReference>
<sequence>MQALRSTLKAVTRLTASAPIEVITATFIIITLVYFQLLHAIKGSEFFTSLPTSTRPSRPVNFVRLADKSGDAAFAGAGSRASIAHIPAPNENWIPLSSSDFRRAVEANALEGGFVLSQDEGGNTAGKRAAIAFVKQLTVSREDGTDADREAWRRWLLNDVTVPSPSGHEVSYADLCFGPKCGDAPKFEDHPLNADLSTLTLILRAPTPDSPTLSYLNRLAHLPPVPLPGTNATVSVVPGESGSSSWGGFFPNIDGANLFSGLAPAQSADTNFAVRKVRWIATAARVLVMRFWTLAKNADSADVFVVLLGYVLMHATFAHLFIDMRKLGSNFWLPFVTLISSTFAFMVSLLCAYLLNVPIDPIVLSEAVPFLVITVSFDKPLRLAHAVFEHPDISPVAASPELTPIDGFEDDAPKNGLDLHALHRELAPIERLQKLADGKGIRWVAPVAASKIVSDAVAQSGLSIVRDYALEIIVLSMGAASGIGGLREFCYLAAILMAVDCVFLFTFYVAILSVLVEVHRIKLIRGNRRAKAALKRSASNLSLANTPKDSPSPTKTSFFGGGKAPKADGQPENPVVRLKLFLIIAFVVLHVLNLCTTLTEQTALKRATTHIISSVPRVDSRSTNLSTILDTLYKAQPPHTDMIIQIVNPTHLVMSYTNRSASQRIERIDSFMSEWSMLVGDPVLSKWIVVALFVSILLNGYLLKGIASNSIGGKGPVAAAAAALVGVFEAAEVNGQPRRTRAPSMLERFRMPSVPGNGHKSRASVATVAGDKTPTNSHKVNGHVNGQANGSANGLANGHANPVVSNGIPPVTIAEPVVSVDSAPPSGGLQMTFGRRSLEECVDIFAGGVGANNLSDEEVILLVQKGKIAPYALEKQLKDCERAVRIRRAVISRAALNQTLETSLLPMNDYDYKMVMGACCENVIGYMPLPVGIAGPLNIDGQLLHIPMATTEGTLVASTSRGCKALNAGGGVTTVLTQDAMTRGPAIDFPSVREAAEAKVWIDSDEGFSTIRDAFNSTSRFARLQRLKTAMAGRTLYVRFATSTGDAMGMNMISKGTEKALEVLQRRYPNMDVLALSGNYCTDKKPAAINWIEGRGKSVVAEGIVPGHVVRTVLKTTVEEMCNLNKKKNLIGSAMAGSIGGFNAHAANILTAIFIATGQDPAQNVESSMCMTLMEPCNNGEDLLVTCSMPSIECGTVGGGTILPPQRAMLEFLGIAGAHATSPGANSQRLARIISAAVMAGELSLMAALAAGHLIKAHMKHNRSVPVTPGTVTPFTGMTPAVNEERLLKGTLLNASAKGRPGSSEEEPVSEKEETDVKKEETGEAEREPKDVEHDESSDLLSDLPQSSNPPEPPSKVAPVPKAETAPSTPPRPPQPLRASSSPGLMSPASQLHGLSGISGSPTTPFSPGGLGLRLQRSISDMSAHHIIFNRSPSQATTPSHSRSPSVASVQLKNTTLVEDDLDAE</sequence>
<evidence type="ECO:0000256" key="3">
    <source>
        <dbReference type="ARBA" id="ARBA00022692"/>
    </source>
</evidence>
<dbReference type="FunFam" id="3.30.70.420:FF:000001">
    <property type="entry name" value="3-hydroxy-3-methylglutaryl coenzyme A reductase"/>
    <property type="match status" value="1"/>
</dbReference>
<dbReference type="Pfam" id="PF12349">
    <property type="entry name" value="Sterol-sensing"/>
    <property type="match status" value="1"/>
</dbReference>
<evidence type="ECO:0000256" key="10">
    <source>
        <dbReference type="SAM" id="MobiDB-lite"/>
    </source>
</evidence>
<evidence type="ECO:0000256" key="4">
    <source>
        <dbReference type="ARBA" id="ARBA00022824"/>
    </source>
</evidence>
<feature type="compositionally biased region" description="Basic and acidic residues" evidence="10">
    <location>
        <begin position="1309"/>
        <end position="1337"/>
    </location>
</feature>
<evidence type="ECO:0000256" key="7">
    <source>
        <dbReference type="ARBA" id="ARBA00023002"/>
    </source>
</evidence>